<feature type="region of interest" description="Disordered" evidence="1">
    <location>
        <begin position="554"/>
        <end position="575"/>
    </location>
</feature>
<reference evidence="5" key="1">
    <citation type="journal article" date="2019" name="Int. J. Syst. Evol. Microbiol.">
        <title>The Global Catalogue of Microorganisms (GCM) 10K type strain sequencing project: providing services to taxonomists for standard genome sequencing and annotation.</title>
        <authorList>
            <consortium name="The Broad Institute Genomics Platform"/>
            <consortium name="The Broad Institute Genome Sequencing Center for Infectious Disease"/>
            <person name="Wu L."/>
            <person name="Ma J."/>
        </authorList>
    </citation>
    <scope>NUCLEOTIDE SEQUENCE [LARGE SCALE GENOMIC DNA]</scope>
    <source>
        <strain evidence="5">JCM 4738</strain>
    </source>
</reference>
<feature type="transmembrane region" description="Helical" evidence="2">
    <location>
        <begin position="21"/>
        <end position="41"/>
    </location>
</feature>
<evidence type="ECO:0000259" key="3">
    <source>
        <dbReference type="SMART" id="SM00858"/>
    </source>
</evidence>
<feature type="transmembrane region" description="Helical" evidence="2">
    <location>
        <begin position="348"/>
        <end position="371"/>
    </location>
</feature>
<keyword evidence="5" id="KW-1185">Reference proteome</keyword>
<feature type="domain" description="SAF" evidence="3">
    <location>
        <begin position="490"/>
        <end position="552"/>
    </location>
</feature>
<dbReference type="CDD" id="cd11614">
    <property type="entry name" value="SAF_CpaB_FlgA_like"/>
    <property type="match status" value="1"/>
</dbReference>
<feature type="region of interest" description="Disordered" evidence="1">
    <location>
        <begin position="142"/>
        <end position="171"/>
    </location>
</feature>
<feature type="transmembrane region" description="Helical" evidence="2">
    <location>
        <begin position="315"/>
        <end position="342"/>
    </location>
</feature>
<comment type="caution">
    <text evidence="4">The sequence shown here is derived from an EMBL/GenBank/DDBJ whole genome shotgun (WGS) entry which is preliminary data.</text>
</comment>
<protein>
    <recommendedName>
        <fullName evidence="3">SAF domain-containing protein</fullName>
    </recommendedName>
</protein>
<evidence type="ECO:0000313" key="4">
    <source>
        <dbReference type="EMBL" id="GHB68466.1"/>
    </source>
</evidence>
<keyword evidence="2" id="KW-1133">Transmembrane helix</keyword>
<keyword evidence="2" id="KW-0472">Membrane</keyword>
<sequence length="712" mass="74420">MLTTVLAQGASVFDRRTLLSAFLPAVVFWGLTTAVALGTVAGPRTVLHGWQAAGTVAQGLALAAFFVWSGLWAFLTAAMSNRSIRFLEGYGPRRGLAAAVRGRLRARHVDAVNVLVDADTGLEARQRVLREAGLVLMPQSTAQDGVDAPPAGGPAGTQQAHGTDQEPGTAEEMERLLRRCESAGDLSDEDLRDLPGRLQAWWNWSVARPAVPGGTDRAELRRRLDPVVRVLAERIARAERAVETERAELLARLSTYPADRSEVMPTALGNVVRASEGYGAERYGMDTVLAWPRLCPLLPDVVVKAEAQARTVLDLLLNVCLSVVLFGLPLSVAVACGGVIPLPWWVPLVPLFCAVAIRSWPAVLLSAAAFVPAAPGLPDGWFHDWSSGPVGAGFHTGLTGLAVVVLLATATYRAAVESAVTWGEQLKAAVDLYRCRLLDELNVRRPADPEQERLVWGEVTGFLHRGYAPDAALVGFGDAEASDTGSGSPRQYPVPVRPLPAFHPVGPGDVQPRCLRQDLPDEPCAGAAEDIVGRIPLQALEAGRPVPVRLLLGPHGAGDAGGPRAEGGSGRPPSAGPLTAVGVSVTSSDGLGGTLLPGDRVDLSLFAADHGVTSVYPDVLVLRYVPGTASSAPDAGSPDTLVVAVEPSLASDLMRSARNTTAVATRPLPLPATGNPVDLPAPAHLPQPTNPPEPDPHPGPAAAPPVPGGAGP</sequence>
<dbReference type="EMBL" id="BMVP01000008">
    <property type="protein sequence ID" value="GHB68466.1"/>
    <property type="molecule type" value="Genomic_DNA"/>
</dbReference>
<evidence type="ECO:0000256" key="2">
    <source>
        <dbReference type="SAM" id="Phobius"/>
    </source>
</evidence>
<keyword evidence="2" id="KW-0812">Transmembrane</keyword>
<feature type="compositionally biased region" description="Pro residues" evidence="1">
    <location>
        <begin position="683"/>
        <end position="712"/>
    </location>
</feature>
<dbReference type="SMART" id="SM00858">
    <property type="entry name" value="SAF"/>
    <property type="match status" value="1"/>
</dbReference>
<evidence type="ECO:0000256" key="1">
    <source>
        <dbReference type="SAM" id="MobiDB-lite"/>
    </source>
</evidence>
<feature type="transmembrane region" description="Helical" evidence="2">
    <location>
        <begin position="392"/>
        <end position="412"/>
    </location>
</feature>
<feature type="region of interest" description="Disordered" evidence="1">
    <location>
        <begin position="662"/>
        <end position="712"/>
    </location>
</feature>
<evidence type="ECO:0000313" key="5">
    <source>
        <dbReference type="Proteomes" id="UP000642673"/>
    </source>
</evidence>
<accession>A0ABQ3F0W8</accession>
<organism evidence="4 5">
    <name type="scientific">Streptomyces cirratus</name>
    <dbReference type="NCBI Taxonomy" id="68187"/>
    <lineage>
        <taxon>Bacteria</taxon>
        <taxon>Bacillati</taxon>
        <taxon>Actinomycetota</taxon>
        <taxon>Actinomycetes</taxon>
        <taxon>Kitasatosporales</taxon>
        <taxon>Streptomycetaceae</taxon>
        <taxon>Streptomyces</taxon>
    </lineage>
</organism>
<gene>
    <name evidence="4" type="ORF">GCM10010347_43290</name>
</gene>
<feature type="compositionally biased region" description="Gly residues" evidence="1">
    <location>
        <begin position="555"/>
        <end position="570"/>
    </location>
</feature>
<proteinExistence type="predicted"/>
<name>A0ABQ3F0W8_9ACTN</name>
<dbReference type="RefSeq" id="WP_190185857.1">
    <property type="nucleotide sequence ID" value="NZ_BMVP01000008.1"/>
</dbReference>
<dbReference type="Proteomes" id="UP000642673">
    <property type="component" value="Unassembled WGS sequence"/>
</dbReference>
<feature type="transmembrane region" description="Helical" evidence="2">
    <location>
        <begin position="53"/>
        <end position="75"/>
    </location>
</feature>
<dbReference type="InterPro" id="IPR013974">
    <property type="entry name" value="SAF"/>
</dbReference>